<name>A0A415EYD0_ENTCA</name>
<protein>
    <submittedName>
        <fullName evidence="2">Uncharacterized protein</fullName>
    </submittedName>
</protein>
<organism evidence="2 3">
    <name type="scientific">Enterococcus casseliflavus</name>
    <name type="common">Enterococcus flavescens</name>
    <dbReference type="NCBI Taxonomy" id="37734"/>
    <lineage>
        <taxon>Bacteria</taxon>
        <taxon>Bacillati</taxon>
        <taxon>Bacillota</taxon>
        <taxon>Bacilli</taxon>
        <taxon>Lactobacillales</taxon>
        <taxon>Enterococcaceae</taxon>
        <taxon>Enterococcus</taxon>
    </lineage>
</organism>
<evidence type="ECO:0000313" key="1">
    <source>
        <dbReference type="EMBL" id="QGN29852.1"/>
    </source>
</evidence>
<dbReference type="EMBL" id="CP046123">
    <property type="protein sequence ID" value="QGN29852.1"/>
    <property type="molecule type" value="Genomic_DNA"/>
</dbReference>
<dbReference type="AlphaFoldDB" id="A0A415EYD0"/>
<dbReference type="Proteomes" id="UP000286288">
    <property type="component" value="Unassembled WGS sequence"/>
</dbReference>
<dbReference type="OrthoDB" id="2183731at2"/>
<proteinExistence type="predicted"/>
<gene>
    <name evidence="2" type="ORF">DW084_01075</name>
    <name evidence="1" type="ORF">GFU50_10170</name>
</gene>
<sequence length="144" mass="17344">MLYLGRIVATFKEEYYMWSLKNRAELFLAHLSDKEKQQLHNELLAVQQILSINQQTSFYLFSPFKKGARPHYAEEQKRVLQFQNERNDELIIHQIHRQSLFKHTYSFRIYFNLEEMDFSFLDDLLHLLKEQSQTPTFKLSPAAN</sequence>
<evidence type="ECO:0000313" key="3">
    <source>
        <dbReference type="Proteomes" id="UP000286288"/>
    </source>
</evidence>
<dbReference type="Proteomes" id="UP000422837">
    <property type="component" value="Chromosome"/>
</dbReference>
<dbReference type="RefSeq" id="WP_016611022.1">
    <property type="nucleotide sequence ID" value="NZ_BJMG01000010.1"/>
</dbReference>
<dbReference type="EMBL" id="QRMZ01000001">
    <property type="protein sequence ID" value="RHK08297.1"/>
    <property type="molecule type" value="Genomic_DNA"/>
</dbReference>
<evidence type="ECO:0000313" key="4">
    <source>
        <dbReference type="Proteomes" id="UP000422837"/>
    </source>
</evidence>
<evidence type="ECO:0000313" key="2">
    <source>
        <dbReference type="EMBL" id="RHK08297.1"/>
    </source>
</evidence>
<reference evidence="1 4" key="2">
    <citation type="submission" date="2019-11" db="EMBL/GenBank/DDBJ databases">
        <title>Detection and genome characteristic of a blood enterococcus casselifavus isolate from Zhengzhou,china.</title>
        <authorList>
            <person name="Wen P."/>
        </authorList>
    </citation>
    <scope>NUCLEOTIDE SEQUENCE [LARGE SCALE GENOMIC DNA]</scope>
    <source>
        <strain evidence="1 4">EC291</strain>
    </source>
</reference>
<reference evidence="2 3" key="1">
    <citation type="submission" date="2018-08" db="EMBL/GenBank/DDBJ databases">
        <title>A genome reference for cultivated species of the human gut microbiota.</title>
        <authorList>
            <person name="Zou Y."/>
            <person name="Xue W."/>
            <person name="Luo G."/>
        </authorList>
    </citation>
    <scope>NUCLEOTIDE SEQUENCE [LARGE SCALE GENOMIC DNA]</scope>
    <source>
        <strain evidence="2 3">AF48-16</strain>
    </source>
</reference>
<accession>A0A415EYD0</accession>